<dbReference type="AlphaFoldDB" id="A0AAW6BSB9"/>
<sequence length="68" mass="7874">MKVTNDLIDYKRLLDVASSKPYLKICVGFEPTAGYHRNITYCLVQQRAECRLLSSLSCVRAREMLYKT</sequence>
<reference evidence="1" key="1">
    <citation type="submission" date="2023-01" db="EMBL/GenBank/DDBJ databases">
        <title>Genome sequencing of Photorhabdus bodei 09-20.</title>
        <authorList>
            <person name="Kalindamar S."/>
            <person name="Kumru S."/>
        </authorList>
    </citation>
    <scope>NUCLEOTIDE SEQUENCE</scope>
    <source>
        <strain evidence="1">09-20</strain>
    </source>
</reference>
<comment type="caution">
    <text evidence="1">The sequence shown here is derived from an EMBL/GenBank/DDBJ whole genome shotgun (WGS) entry which is preliminary data.</text>
</comment>
<gene>
    <name evidence="1" type="ORF">PH362_23980</name>
</gene>
<name>A0AAW6BSB9_9GAMM</name>
<evidence type="ECO:0008006" key="3">
    <source>
        <dbReference type="Google" id="ProtNLM"/>
    </source>
</evidence>
<protein>
    <recommendedName>
        <fullName evidence="3">Transposase IS111A/IS1328/IS1533 N-terminal domain-containing protein</fullName>
    </recommendedName>
</protein>
<dbReference type="EMBL" id="JAQMFO010000063">
    <property type="protein sequence ID" value="MDB6374872.1"/>
    <property type="molecule type" value="Genomic_DNA"/>
</dbReference>
<dbReference type="Proteomes" id="UP001212996">
    <property type="component" value="Unassembled WGS sequence"/>
</dbReference>
<organism evidence="1 2">
    <name type="scientific">Photorhabdus bodei</name>
    <dbReference type="NCBI Taxonomy" id="2029681"/>
    <lineage>
        <taxon>Bacteria</taxon>
        <taxon>Pseudomonadati</taxon>
        <taxon>Pseudomonadota</taxon>
        <taxon>Gammaproteobacteria</taxon>
        <taxon>Enterobacterales</taxon>
        <taxon>Morganellaceae</taxon>
        <taxon>Photorhabdus</taxon>
    </lineage>
</organism>
<evidence type="ECO:0000313" key="2">
    <source>
        <dbReference type="Proteomes" id="UP001212996"/>
    </source>
</evidence>
<accession>A0AAW6BSB9</accession>
<evidence type="ECO:0000313" key="1">
    <source>
        <dbReference type="EMBL" id="MDB6374872.1"/>
    </source>
</evidence>
<dbReference type="RefSeq" id="WP_113044362.1">
    <property type="nucleotide sequence ID" value="NZ_CAWQKC010000109.1"/>
</dbReference>
<proteinExistence type="predicted"/>